<evidence type="ECO:0000256" key="3">
    <source>
        <dbReference type="ARBA" id="ARBA00022679"/>
    </source>
</evidence>
<keyword evidence="5" id="KW-0418">Kinase</keyword>
<dbReference type="InterPro" id="IPR008271">
    <property type="entry name" value="Ser/Thr_kinase_AS"/>
</dbReference>
<name>A0A8J1L8L8_XENLA</name>
<dbReference type="KEGG" id="xla:121395458"/>
<dbReference type="PROSITE" id="PS00108">
    <property type="entry name" value="PROTEIN_KINASE_ST"/>
    <property type="match status" value="1"/>
</dbReference>
<keyword evidence="6 7" id="KW-0067">ATP-binding</keyword>
<dbReference type="SUPFAM" id="SSF56112">
    <property type="entry name" value="Protein kinase-like (PK-like)"/>
    <property type="match status" value="1"/>
</dbReference>
<dbReference type="Gene3D" id="3.30.200.20">
    <property type="entry name" value="Phosphorylase Kinase, domain 1"/>
    <property type="match status" value="1"/>
</dbReference>
<dbReference type="InterPro" id="IPR000961">
    <property type="entry name" value="AGC-kinase_C"/>
</dbReference>
<evidence type="ECO:0000256" key="7">
    <source>
        <dbReference type="PROSITE-ProRule" id="PRU10141"/>
    </source>
</evidence>
<protein>
    <submittedName>
        <fullName evidence="13">Protein kinase C delta type-like</fullName>
    </submittedName>
</protein>
<dbReference type="Gene3D" id="1.10.510.10">
    <property type="entry name" value="Transferase(Phosphotransferase) domain 1"/>
    <property type="match status" value="1"/>
</dbReference>
<feature type="compositionally biased region" description="Basic and acidic residues" evidence="9">
    <location>
        <begin position="36"/>
        <end position="63"/>
    </location>
</feature>
<dbReference type="GO" id="GO:0005737">
    <property type="term" value="C:cytoplasm"/>
    <property type="evidence" value="ECO:0000318"/>
    <property type="project" value="GO_Central"/>
</dbReference>
<feature type="region of interest" description="Disordered" evidence="9">
    <location>
        <begin position="1"/>
        <end position="73"/>
    </location>
</feature>
<keyword evidence="1 8" id="KW-0723">Serine/threonine-protein kinase</keyword>
<feature type="binding site" evidence="7">
    <location>
        <position position="115"/>
    </location>
    <ligand>
        <name>ATP</name>
        <dbReference type="ChEBI" id="CHEBI:30616"/>
    </ligand>
</feature>
<evidence type="ECO:0000256" key="5">
    <source>
        <dbReference type="ARBA" id="ARBA00022777"/>
    </source>
</evidence>
<dbReference type="GO" id="GO:0005634">
    <property type="term" value="C:nucleus"/>
    <property type="evidence" value="ECO:0000318"/>
    <property type="project" value="GO_Central"/>
</dbReference>
<evidence type="ECO:0000256" key="1">
    <source>
        <dbReference type="ARBA" id="ARBA00022527"/>
    </source>
</evidence>
<gene>
    <name evidence="13" type="primary">LOC121395458</name>
</gene>
<feature type="compositionally biased region" description="Basic and acidic residues" evidence="9">
    <location>
        <begin position="20"/>
        <end position="29"/>
    </location>
</feature>
<evidence type="ECO:0000259" key="11">
    <source>
        <dbReference type="PROSITE" id="PS51285"/>
    </source>
</evidence>
<evidence type="ECO:0000259" key="10">
    <source>
        <dbReference type="PROSITE" id="PS50011"/>
    </source>
</evidence>
<evidence type="ECO:0000256" key="8">
    <source>
        <dbReference type="RuleBase" id="RU000304"/>
    </source>
</evidence>
<dbReference type="PROSITE" id="PS51285">
    <property type="entry name" value="AGC_KINASE_CTER"/>
    <property type="match status" value="1"/>
</dbReference>
<dbReference type="PANTHER" id="PTHR24351">
    <property type="entry name" value="RIBOSOMAL PROTEIN S6 KINASE"/>
    <property type="match status" value="1"/>
</dbReference>
<reference evidence="13" key="1">
    <citation type="submission" date="2025-08" db="UniProtKB">
        <authorList>
            <consortium name="RefSeq"/>
        </authorList>
    </citation>
    <scope>IDENTIFICATION</scope>
    <source>
        <strain evidence="13">J_2021</strain>
        <tissue evidence="13">Erythrocytes</tissue>
    </source>
</reference>
<dbReference type="InterPro" id="IPR017441">
    <property type="entry name" value="Protein_kinase_ATP_BS"/>
</dbReference>
<dbReference type="PROSITE" id="PS00107">
    <property type="entry name" value="PROTEIN_KINASE_ATP"/>
    <property type="match status" value="1"/>
</dbReference>
<dbReference type="SMART" id="SM00220">
    <property type="entry name" value="S_TKc"/>
    <property type="match status" value="1"/>
</dbReference>
<keyword evidence="3" id="KW-0808">Transferase</keyword>
<feature type="domain" description="AGC-kinase C-terminal" evidence="11">
    <location>
        <begin position="332"/>
        <end position="395"/>
    </location>
</feature>
<evidence type="ECO:0000256" key="9">
    <source>
        <dbReference type="SAM" id="MobiDB-lite"/>
    </source>
</evidence>
<dbReference type="InterPro" id="IPR000719">
    <property type="entry name" value="Prot_kinase_dom"/>
</dbReference>
<evidence type="ECO:0000313" key="13">
    <source>
        <dbReference type="RefSeq" id="XP_041424955.1"/>
    </source>
</evidence>
<comment type="similarity">
    <text evidence="8">Belongs to the protein kinase superfamily.</text>
</comment>
<evidence type="ECO:0000256" key="2">
    <source>
        <dbReference type="ARBA" id="ARBA00022553"/>
    </source>
</evidence>
<dbReference type="FunFam" id="1.10.510.10:FF:000210">
    <property type="entry name" value="Non-specific serine/threonine protein kinase"/>
    <property type="match status" value="1"/>
</dbReference>
<dbReference type="Proteomes" id="UP000186698">
    <property type="component" value="Chromosome 7L"/>
</dbReference>
<proteinExistence type="inferred from homology"/>
<dbReference type="GeneID" id="121395458"/>
<dbReference type="Pfam" id="PF00069">
    <property type="entry name" value="Pkinase"/>
    <property type="match status" value="1"/>
</dbReference>
<keyword evidence="12" id="KW-1185">Reference proteome</keyword>
<dbReference type="GO" id="GO:0005524">
    <property type="term" value="F:ATP binding"/>
    <property type="evidence" value="ECO:0007669"/>
    <property type="project" value="UniProtKB-UniRule"/>
</dbReference>
<sequence>MKRNRRNSDPGPSQKKRRRPGSEKKEDGKTKKKRVRSLEEQHVPDESCREEKRRREKNDEGDAKTVTPAQSSRLDPLSVSSYDIFSMLGTGGYGKVMLAKLKDRKTHVALKYIRKTESEYDSIVTEAQVLKISRDCQFLCQGYAAFQTQRHALYVMEYLSGGSLEDELDNGWLERERIQFYSAEMICGLQFLHSKGIIHRDIKPLNILLDRKGHAKISDFGLAVQNVFKHDTITGRVGTLSYVAPEILQDLPYNAAVDWWSLGITICNLASGETPFYNDDRERLIESITLDEPEIPEWLDDDLIDLLEKLLRKNPRRRLGAQGDIRCHQFYESIDWVVLEEQGAEPPLQPSEPSEKLFKPYEGKLSFLGSQEDEATSGDNKIVSGFSFLHSSWLE</sequence>
<keyword evidence="4 7" id="KW-0547">Nucleotide-binding</keyword>
<dbReference type="AlphaFoldDB" id="A0A8J1L8L8"/>
<evidence type="ECO:0000256" key="4">
    <source>
        <dbReference type="ARBA" id="ARBA00022741"/>
    </source>
</evidence>
<dbReference type="OrthoDB" id="4062651at2759"/>
<accession>A0A8J1L8L8</accession>
<evidence type="ECO:0000313" key="12">
    <source>
        <dbReference type="Proteomes" id="UP000186698"/>
    </source>
</evidence>
<organism evidence="12 13">
    <name type="scientific">Xenopus laevis</name>
    <name type="common">African clawed frog</name>
    <dbReference type="NCBI Taxonomy" id="8355"/>
    <lineage>
        <taxon>Eukaryota</taxon>
        <taxon>Metazoa</taxon>
        <taxon>Chordata</taxon>
        <taxon>Craniata</taxon>
        <taxon>Vertebrata</taxon>
        <taxon>Euteleostomi</taxon>
        <taxon>Amphibia</taxon>
        <taxon>Batrachia</taxon>
        <taxon>Anura</taxon>
        <taxon>Pipoidea</taxon>
        <taxon>Pipidae</taxon>
        <taxon>Xenopodinae</taxon>
        <taxon>Xenopus</taxon>
        <taxon>Xenopus</taxon>
    </lineage>
</organism>
<evidence type="ECO:0000256" key="6">
    <source>
        <dbReference type="ARBA" id="ARBA00022840"/>
    </source>
</evidence>
<dbReference type="RefSeq" id="XP_041424955.1">
    <property type="nucleotide sequence ID" value="XM_041569021.1"/>
</dbReference>
<keyword evidence="2" id="KW-0597">Phosphoprotein</keyword>
<dbReference type="PROSITE" id="PS50011">
    <property type="entry name" value="PROTEIN_KINASE_DOM"/>
    <property type="match status" value="1"/>
</dbReference>
<dbReference type="InterPro" id="IPR011009">
    <property type="entry name" value="Kinase-like_dom_sf"/>
</dbReference>
<feature type="domain" description="Protein kinase" evidence="10">
    <location>
        <begin position="82"/>
        <end position="331"/>
    </location>
</feature>
<dbReference type="GO" id="GO:0004674">
    <property type="term" value="F:protein serine/threonine kinase activity"/>
    <property type="evidence" value="ECO:0000318"/>
    <property type="project" value="GO_Central"/>
</dbReference>